<dbReference type="InterPro" id="IPR039620">
    <property type="entry name" value="BKI1/MAKR1/3/4"/>
</dbReference>
<dbReference type="EMBL" id="JAYKXN010000005">
    <property type="protein sequence ID" value="KAK7284240.1"/>
    <property type="molecule type" value="Genomic_DNA"/>
</dbReference>
<protein>
    <recommendedName>
        <fullName evidence="3">Membrane-associated kinase regulator 4</fullName>
    </recommendedName>
</protein>
<dbReference type="PANTHER" id="PTHR33312:SF21">
    <property type="entry name" value="MEMBRANE-ASSOCIATED KINASE REGULATOR 3-RELATED"/>
    <property type="match status" value="1"/>
</dbReference>
<reference evidence="1 2" key="1">
    <citation type="submission" date="2024-01" db="EMBL/GenBank/DDBJ databases">
        <title>The genomes of 5 underutilized Papilionoideae crops provide insights into root nodulation and disease resistance.</title>
        <authorList>
            <person name="Yuan L."/>
        </authorList>
    </citation>
    <scope>NUCLEOTIDE SEQUENCE [LARGE SCALE GENOMIC DNA]</scope>
    <source>
        <strain evidence="1">LY-2023</strain>
        <tissue evidence="1">Leaf</tissue>
    </source>
</reference>
<dbReference type="Proteomes" id="UP001359559">
    <property type="component" value="Unassembled WGS sequence"/>
</dbReference>
<dbReference type="AlphaFoldDB" id="A0AAN9P300"/>
<keyword evidence="2" id="KW-1185">Reference proteome</keyword>
<dbReference type="GO" id="GO:0019210">
    <property type="term" value="F:kinase inhibitor activity"/>
    <property type="evidence" value="ECO:0007669"/>
    <property type="project" value="InterPro"/>
</dbReference>
<dbReference type="GO" id="GO:0005886">
    <property type="term" value="C:plasma membrane"/>
    <property type="evidence" value="ECO:0007669"/>
    <property type="project" value="InterPro"/>
</dbReference>
<name>A0AAN9P300_CLITE</name>
<comment type="caution">
    <text evidence="1">The sequence shown here is derived from an EMBL/GenBank/DDBJ whole genome shotgun (WGS) entry which is preliminary data.</text>
</comment>
<accession>A0AAN9P300</accession>
<evidence type="ECO:0000313" key="1">
    <source>
        <dbReference type="EMBL" id="KAK7284240.1"/>
    </source>
</evidence>
<evidence type="ECO:0008006" key="3">
    <source>
        <dbReference type="Google" id="ProtNLM"/>
    </source>
</evidence>
<gene>
    <name evidence="1" type="ORF">RJT34_18982</name>
</gene>
<dbReference type="PANTHER" id="PTHR33312">
    <property type="entry name" value="MEMBRANE-ASSOCIATED KINASE REGULATOR 4-RELATED"/>
    <property type="match status" value="1"/>
</dbReference>
<proteinExistence type="predicted"/>
<evidence type="ECO:0000313" key="2">
    <source>
        <dbReference type="Proteomes" id="UP001359559"/>
    </source>
</evidence>
<sequence>MATKQVPLVHVDEDYIDIELSSPHSNLFPYSIVSSPPFEFLQNNKKESTTSPADELFYKGKLLPLHLPPRLQMVQKLLENTDATTFGFVRSHSSLEDSSFPYSTNANTPLESCNISPSESCRVSSSDAYPPSDFLFHWSSGIHDLVGDVDLPKKPCCSKKLKHNKQFWLTQRLKASRAYIKSLFTKPGCSDKCCATAANKVGAVKKPKCKECQNKCVKVKDATCKDMFEIFDDVVVDNKQQHHRSCAVKKKNINSDMFEDGFKGNNSRRSFSGVIQRHCASKASPLSTSSSGSSSSSSSFSLSSSGSYDLHLFNKSISANSELENSIEGAIAHCKQSHQQICSQSVVCGNQEKIGTAWLNQRGSERVDKTLLLKKNEFFI</sequence>
<organism evidence="1 2">
    <name type="scientific">Clitoria ternatea</name>
    <name type="common">Butterfly pea</name>
    <dbReference type="NCBI Taxonomy" id="43366"/>
    <lineage>
        <taxon>Eukaryota</taxon>
        <taxon>Viridiplantae</taxon>
        <taxon>Streptophyta</taxon>
        <taxon>Embryophyta</taxon>
        <taxon>Tracheophyta</taxon>
        <taxon>Spermatophyta</taxon>
        <taxon>Magnoliopsida</taxon>
        <taxon>eudicotyledons</taxon>
        <taxon>Gunneridae</taxon>
        <taxon>Pentapetalae</taxon>
        <taxon>rosids</taxon>
        <taxon>fabids</taxon>
        <taxon>Fabales</taxon>
        <taxon>Fabaceae</taxon>
        <taxon>Papilionoideae</taxon>
        <taxon>50 kb inversion clade</taxon>
        <taxon>NPAAA clade</taxon>
        <taxon>indigoferoid/millettioid clade</taxon>
        <taxon>Phaseoleae</taxon>
        <taxon>Clitoria</taxon>
    </lineage>
</organism>